<evidence type="ECO:0000256" key="4">
    <source>
        <dbReference type="PROSITE-ProRule" id="PRU00335"/>
    </source>
</evidence>
<keyword evidence="7" id="KW-1185">Reference proteome</keyword>
<protein>
    <submittedName>
        <fullName evidence="6">TetR/AcrR family transcriptional regulator</fullName>
    </submittedName>
</protein>
<feature type="DNA-binding region" description="H-T-H motif" evidence="4">
    <location>
        <begin position="37"/>
        <end position="56"/>
    </location>
</feature>
<proteinExistence type="predicted"/>
<dbReference type="FunFam" id="1.10.10.60:FF:000141">
    <property type="entry name" value="TetR family transcriptional regulator"/>
    <property type="match status" value="1"/>
</dbReference>
<dbReference type="AlphaFoldDB" id="A0A3A4JZA9"/>
<comment type="caution">
    <text evidence="6">The sequence shown here is derived from an EMBL/GenBank/DDBJ whole genome shotgun (WGS) entry which is preliminary data.</text>
</comment>
<dbReference type="Pfam" id="PF14246">
    <property type="entry name" value="TetR_C_7"/>
    <property type="match status" value="1"/>
</dbReference>
<dbReference type="InterPro" id="IPR050109">
    <property type="entry name" value="HTH-type_TetR-like_transc_reg"/>
</dbReference>
<evidence type="ECO:0000256" key="1">
    <source>
        <dbReference type="ARBA" id="ARBA00023015"/>
    </source>
</evidence>
<keyword evidence="2 4" id="KW-0238">DNA-binding</keyword>
<evidence type="ECO:0000313" key="7">
    <source>
        <dbReference type="Proteomes" id="UP000266677"/>
    </source>
</evidence>
<name>A0A3A4JZA9_9NOCA</name>
<dbReference type="SUPFAM" id="SSF46689">
    <property type="entry name" value="Homeodomain-like"/>
    <property type="match status" value="1"/>
</dbReference>
<dbReference type="GO" id="GO:0003700">
    <property type="term" value="F:DNA-binding transcription factor activity"/>
    <property type="evidence" value="ECO:0007669"/>
    <property type="project" value="TreeGrafter"/>
</dbReference>
<dbReference type="OrthoDB" id="7186128at2"/>
<dbReference type="GO" id="GO:0045892">
    <property type="term" value="P:negative regulation of DNA-templated transcription"/>
    <property type="evidence" value="ECO:0007669"/>
    <property type="project" value="UniProtKB-ARBA"/>
</dbReference>
<dbReference type="PANTHER" id="PTHR30055">
    <property type="entry name" value="HTH-TYPE TRANSCRIPTIONAL REGULATOR RUTR"/>
    <property type="match status" value="1"/>
</dbReference>
<dbReference type="PROSITE" id="PS50977">
    <property type="entry name" value="HTH_TETR_2"/>
    <property type="match status" value="1"/>
</dbReference>
<organism evidence="6 7">
    <name type="scientific">Nocardia panacis</name>
    <dbReference type="NCBI Taxonomy" id="2340916"/>
    <lineage>
        <taxon>Bacteria</taxon>
        <taxon>Bacillati</taxon>
        <taxon>Actinomycetota</taxon>
        <taxon>Actinomycetes</taxon>
        <taxon>Mycobacteriales</taxon>
        <taxon>Nocardiaceae</taxon>
        <taxon>Nocardia</taxon>
    </lineage>
</organism>
<dbReference type="Gene3D" id="1.10.10.60">
    <property type="entry name" value="Homeodomain-like"/>
    <property type="match status" value="1"/>
</dbReference>
<evidence type="ECO:0000256" key="2">
    <source>
        <dbReference type="ARBA" id="ARBA00023125"/>
    </source>
</evidence>
<keyword evidence="1" id="KW-0805">Transcription regulation</keyword>
<evidence type="ECO:0000313" key="6">
    <source>
        <dbReference type="EMBL" id="RJO69946.1"/>
    </source>
</evidence>
<dbReference type="EMBL" id="QZFU01000041">
    <property type="protein sequence ID" value="RJO69946.1"/>
    <property type="molecule type" value="Genomic_DNA"/>
</dbReference>
<dbReference type="PANTHER" id="PTHR30055:SF146">
    <property type="entry name" value="HTH-TYPE TRANSCRIPTIONAL DUAL REGULATOR CECR"/>
    <property type="match status" value="1"/>
</dbReference>
<dbReference type="InterPro" id="IPR001647">
    <property type="entry name" value="HTH_TetR"/>
</dbReference>
<dbReference type="InterPro" id="IPR009057">
    <property type="entry name" value="Homeodomain-like_sf"/>
</dbReference>
<dbReference type="Pfam" id="PF00440">
    <property type="entry name" value="TetR_N"/>
    <property type="match status" value="1"/>
</dbReference>
<sequence length="210" mass="22770">MPNVAETKTRRGRADKRQAILDVAFTVFAERGYRQTCVQEIADAAGVAKPTVYNHLADKETLFREAMLAAADAAAAEYTAAVDRLRDPGPDLRAALTDTAARLLRGGSGERGRALHRLASAHSAEYPALVDEVMRRTMIHLREALADRLARLALAGTLRPCDPDVAAEQFLALLTAPLETRTRLGTRTPTAAELRAIADSATDTFVRAYT</sequence>
<dbReference type="GO" id="GO:0000976">
    <property type="term" value="F:transcription cis-regulatory region binding"/>
    <property type="evidence" value="ECO:0007669"/>
    <property type="project" value="TreeGrafter"/>
</dbReference>
<feature type="domain" description="HTH tetR-type" evidence="5">
    <location>
        <begin position="14"/>
        <end position="74"/>
    </location>
</feature>
<dbReference type="Proteomes" id="UP000266677">
    <property type="component" value="Unassembled WGS sequence"/>
</dbReference>
<dbReference type="Gene3D" id="1.10.357.10">
    <property type="entry name" value="Tetracycline Repressor, domain 2"/>
    <property type="match status" value="1"/>
</dbReference>
<evidence type="ECO:0000259" key="5">
    <source>
        <dbReference type="PROSITE" id="PS50977"/>
    </source>
</evidence>
<dbReference type="PRINTS" id="PR00455">
    <property type="entry name" value="HTHTETR"/>
</dbReference>
<evidence type="ECO:0000256" key="3">
    <source>
        <dbReference type="ARBA" id="ARBA00023163"/>
    </source>
</evidence>
<accession>A0A3A4JZA9</accession>
<reference evidence="6 7" key="1">
    <citation type="submission" date="2018-09" db="EMBL/GenBank/DDBJ databases">
        <title>YIM PH21274 draft genome.</title>
        <authorList>
            <person name="Miao C."/>
        </authorList>
    </citation>
    <scope>NUCLEOTIDE SEQUENCE [LARGE SCALE GENOMIC DNA]</scope>
    <source>
        <strain evidence="6 7">YIM PH 21724</strain>
    </source>
</reference>
<gene>
    <name evidence="6" type="ORF">D5S18_29125</name>
</gene>
<dbReference type="SUPFAM" id="SSF48498">
    <property type="entry name" value="Tetracyclin repressor-like, C-terminal domain"/>
    <property type="match status" value="1"/>
</dbReference>
<dbReference type="InterPro" id="IPR039536">
    <property type="entry name" value="TetR_C_Proteobacteria"/>
</dbReference>
<dbReference type="InterPro" id="IPR036271">
    <property type="entry name" value="Tet_transcr_reg_TetR-rel_C_sf"/>
</dbReference>
<keyword evidence="3" id="KW-0804">Transcription</keyword>